<evidence type="ECO:0000256" key="1">
    <source>
        <dbReference type="SAM" id="MobiDB-lite"/>
    </source>
</evidence>
<dbReference type="Gene3D" id="2.60.40.640">
    <property type="match status" value="1"/>
</dbReference>
<gene>
    <name evidence="2" type="ORF">NLU13_0115</name>
</gene>
<feature type="region of interest" description="Disordered" evidence="1">
    <location>
        <begin position="468"/>
        <end position="496"/>
    </location>
</feature>
<keyword evidence="3" id="KW-1185">Reference proteome</keyword>
<dbReference type="AlphaFoldDB" id="A0AA39GP75"/>
<evidence type="ECO:0000313" key="2">
    <source>
        <dbReference type="EMBL" id="KAK0390611.1"/>
    </source>
</evidence>
<name>A0AA39GP75_SARSR</name>
<feature type="compositionally biased region" description="Pro residues" evidence="1">
    <location>
        <begin position="483"/>
        <end position="496"/>
    </location>
</feature>
<protein>
    <recommendedName>
        <fullName evidence="4">Arrestin-like N-terminal domain-containing protein</fullName>
    </recommendedName>
</protein>
<dbReference type="InterPro" id="IPR014752">
    <property type="entry name" value="Arrestin-like_C"/>
</dbReference>
<proteinExistence type="predicted"/>
<evidence type="ECO:0000313" key="3">
    <source>
        <dbReference type="Proteomes" id="UP001175261"/>
    </source>
</evidence>
<evidence type="ECO:0008006" key="4">
    <source>
        <dbReference type="Google" id="ProtNLM"/>
    </source>
</evidence>
<comment type="caution">
    <text evidence="2">The sequence shown here is derived from an EMBL/GenBank/DDBJ whole genome shotgun (WGS) entry which is preliminary data.</text>
</comment>
<feature type="compositionally biased region" description="Polar residues" evidence="1">
    <location>
        <begin position="349"/>
        <end position="359"/>
    </location>
</feature>
<feature type="region of interest" description="Disordered" evidence="1">
    <location>
        <begin position="314"/>
        <end position="400"/>
    </location>
</feature>
<dbReference type="Proteomes" id="UP001175261">
    <property type="component" value="Unassembled WGS sequence"/>
</dbReference>
<organism evidence="2 3">
    <name type="scientific">Sarocladium strictum</name>
    <name type="common">Black bundle disease fungus</name>
    <name type="synonym">Acremonium strictum</name>
    <dbReference type="NCBI Taxonomy" id="5046"/>
    <lineage>
        <taxon>Eukaryota</taxon>
        <taxon>Fungi</taxon>
        <taxon>Dikarya</taxon>
        <taxon>Ascomycota</taxon>
        <taxon>Pezizomycotina</taxon>
        <taxon>Sordariomycetes</taxon>
        <taxon>Hypocreomycetidae</taxon>
        <taxon>Hypocreales</taxon>
        <taxon>Sarocladiaceae</taxon>
        <taxon>Sarocladium</taxon>
    </lineage>
</organism>
<reference evidence="2" key="1">
    <citation type="submission" date="2022-10" db="EMBL/GenBank/DDBJ databases">
        <title>Determination and structural analysis of whole genome sequence of Sarocladium strictum F4-1.</title>
        <authorList>
            <person name="Hu L."/>
            <person name="Jiang Y."/>
        </authorList>
    </citation>
    <scope>NUCLEOTIDE SEQUENCE</scope>
    <source>
        <strain evidence="2">F4-1</strain>
    </source>
</reference>
<dbReference type="EMBL" id="JAPDFR010000001">
    <property type="protein sequence ID" value="KAK0390611.1"/>
    <property type="molecule type" value="Genomic_DNA"/>
</dbReference>
<accession>A0AA39GP75</accession>
<sequence length="496" mass="55440">MPHATHRGDRFLALELTEKHAFYSGQTIIGNVTRWARIVDSEAVLKLELRGSAKVKITHGSGNNRRSYSQRINFWRHPIVQELYRGPIHIPDHTEEPLRWHFAVEIPTQADDSMFARIDKKAYYLKGDDPESYRLPPTFSSGLGGTDEFYIEYVLVATLIDSKREESESVHPVTIRRSFTPTPISEFGLKDIRGLTRSVSTFQLDPEYADAELSFKQRAKVIFGSSKVPTLIFRLSVQQPTVLQIGHPEPAPFHVRAIMTRDKTSDVVQDPPIFVTRFKVKLDEVTTAVAPGTLSIQEDTNKEKWTLLDWRRKISKPAAPRTPSRQPSPAPGSSRGSTSLNIGEEYQAGPSTQGPSTKESAIGEAATRKSGSSSVAKDSLAPPEYEERQSYEEPPPPDAETLIIPWETALLPLDLGKALDLRVPLRPRFHSNDIQPSLTAISIKAVHMLRWELEVDIAGEDVEFSGTQRIEVLGQSDDDPTNHEPPPPPSRGPWVA</sequence>